<keyword evidence="4" id="KW-0862">Zinc</keyword>
<evidence type="ECO:0000313" key="7">
    <source>
        <dbReference type="Proteomes" id="UP000684084"/>
    </source>
</evidence>
<keyword evidence="3" id="KW-0863">Zinc-finger</keyword>
<evidence type="ECO:0000256" key="2">
    <source>
        <dbReference type="ARBA" id="ARBA00022723"/>
    </source>
</evidence>
<evidence type="ECO:0000313" key="6">
    <source>
        <dbReference type="EMBL" id="CAB5372016.1"/>
    </source>
</evidence>
<keyword evidence="2" id="KW-0479">Metal-binding</keyword>
<dbReference type="GO" id="GO:0005634">
    <property type="term" value="C:nucleus"/>
    <property type="evidence" value="ECO:0007669"/>
    <property type="project" value="UniProtKB-SubCell"/>
</dbReference>
<dbReference type="InterPro" id="IPR052035">
    <property type="entry name" value="ZnF_BED_domain_contain"/>
</dbReference>
<dbReference type="AlphaFoldDB" id="A0A915ZEU1"/>
<evidence type="ECO:0000256" key="4">
    <source>
        <dbReference type="ARBA" id="ARBA00022833"/>
    </source>
</evidence>
<organism evidence="6 7">
    <name type="scientific">Rhizophagus irregularis</name>
    <dbReference type="NCBI Taxonomy" id="588596"/>
    <lineage>
        <taxon>Eukaryota</taxon>
        <taxon>Fungi</taxon>
        <taxon>Fungi incertae sedis</taxon>
        <taxon>Mucoromycota</taxon>
        <taxon>Glomeromycotina</taxon>
        <taxon>Glomeromycetes</taxon>
        <taxon>Glomerales</taxon>
        <taxon>Glomeraceae</taxon>
        <taxon>Rhizophagus</taxon>
    </lineage>
</organism>
<gene>
    <name evidence="6" type="ORF">CHRIB12_LOCUS13354</name>
</gene>
<keyword evidence="5" id="KW-0539">Nucleus</keyword>
<dbReference type="VEuPathDB" id="FungiDB:RhiirFUN_023161"/>
<sequence length="146" mass="16873">MGSDNSTGNFIVHLSTHRMTEESYRRRTNNRPISICNDDEGFVEFIHELDPNYQIPSDKTIQQLMAESYNQIKVVLTKKFSKNIISYSITTDLWTVRSRNGYIGITYSFIDNNFNICEAILAVQYVLYSHTSDNICKVLRDMGSLQ</sequence>
<reference evidence="6" key="1">
    <citation type="submission" date="2020-05" db="EMBL/GenBank/DDBJ databases">
        <authorList>
            <person name="Rincon C."/>
            <person name="Sanders R I."/>
            <person name="Robbins C."/>
            <person name="Chaturvedi A."/>
        </authorList>
    </citation>
    <scope>NUCLEOTIDE SEQUENCE</scope>
    <source>
        <strain evidence="6">CHB12</strain>
    </source>
</reference>
<evidence type="ECO:0000256" key="3">
    <source>
        <dbReference type="ARBA" id="ARBA00022771"/>
    </source>
</evidence>
<proteinExistence type="predicted"/>
<dbReference type="GO" id="GO:0008270">
    <property type="term" value="F:zinc ion binding"/>
    <property type="evidence" value="ECO:0007669"/>
    <property type="project" value="UniProtKB-KW"/>
</dbReference>
<name>A0A915ZEU1_9GLOM</name>
<protein>
    <submittedName>
        <fullName evidence="6">Uncharacterized protein</fullName>
    </submittedName>
</protein>
<evidence type="ECO:0000256" key="1">
    <source>
        <dbReference type="ARBA" id="ARBA00004123"/>
    </source>
</evidence>
<dbReference type="OrthoDB" id="2438791at2759"/>
<evidence type="ECO:0000256" key="5">
    <source>
        <dbReference type="ARBA" id="ARBA00023242"/>
    </source>
</evidence>
<accession>A0A915ZEU1</accession>
<comment type="subcellular location">
    <subcellularLocation>
        <location evidence="1">Nucleus</location>
    </subcellularLocation>
</comment>
<dbReference type="PANTHER" id="PTHR46481">
    <property type="entry name" value="ZINC FINGER BED DOMAIN-CONTAINING PROTEIN 4"/>
    <property type="match status" value="1"/>
</dbReference>
<dbReference type="Proteomes" id="UP000684084">
    <property type="component" value="Unassembled WGS sequence"/>
</dbReference>
<dbReference type="PANTHER" id="PTHR46481:SF10">
    <property type="entry name" value="ZINC FINGER BED DOMAIN-CONTAINING PROTEIN 39"/>
    <property type="match status" value="1"/>
</dbReference>
<comment type="caution">
    <text evidence="6">The sequence shown here is derived from an EMBL/GenBank/DDBJ whole genome shotgun (WGS) entry which is preliminary data.</text>
</comment>
<dbReference type="EMBL" id="CAGKOT010000030">
    <property type="protein sequence ID" value="CAB5372016.1"/>
    <property type="molecule type" value="Genomic_DNA"/>
</dbReference>